<organism evidence="8 9">
    <name type="scientific">Absidia repens</name>
    <dbReference type="NCBI Taxonomy" id="90262"/>
    <lineage>
        <taxon>Eukaryota</taxon>
        <taxon>Fungi</taxon>
        <taxon>Fungi incertae sedis</taxon>
        <taxon>Mucoromycota</taxon>
        <taxon>Mucoromycotina</taxon>
        <taxon>Mucoromycetes</taxon>
        <taxon>Mucorales</taxon>
        <taxon>Cunninghamellaceae</taxon>
        <taxon>Absidia</taxon>
    </lineage>
</organism>
<keyword evidence="1" id="KW-0805">Transcription regulation</keyword>
<evidence type="ECO:0000313" key="9">
    <source>
        <dbReference type="Proteomes" id="UP000193560"/>
    </source>
</evidence>
<dbReference type="PANTHER" id="PTHR10328">
    <property type="entry name" value="PROTEIN MAX MYC-ASSOCIATED FACTOR X"/>
    <property type="match status" value="1"/>
</dbReference>
<dbReference type="GO" id="GO:0090575">
    <property type="term" value="C:RNA polymerase II transcription regulator complex"/>
    <property type="evidence" value="ECO:0007669"/>
    <property type="project" value="TreeGrafter"/>
</dbReference>
<dbReference type="OrthoDB" id="8964853at2759"/>
<evidence type="ECO:0000256" key="2">
    <source>
        <dbReference type="ARBA" id="ARBA00023125"/>
    </source>
</evidence>
<dbReference type="PROSITE" id="PS50888">
    <property type="entry name" value="BHLH"/>
    <property type="match status" value="1"/>
</dbReference>
<dbReference type="EMBL" id="MCGE01000001">
    <property type="protein sequence ID" value="ORZ25380.1"/>
    <property type="molecule type" value="Genomic_DNA"/>
</dbReference>
<proteinExistence type="predicted"/>
<dbReference type="GO" id="GO:0045944">
    <property type="term" value="P:positive regulation of transcription by RNA polymerase II"/>
    <property type="evidence" value="ECO:0007669"/>
    <property type="project" value="TreeGrafter"/>
</dbReference>
<keyword evidence="4" id="KW-0804">Transcription</keyword>
<feature type="compositionally biased region" description="Low complexity" evidence="6">
    <location>
        <begin position="135"/>
        <end position="149"/>
    </location>
</feature>
<gene>
    <name evidence="8" type="ORF">BCR42DRAFT_400038</name>
</gene>
<keyword evidence="2" id="KW-0238">DNA-binding</keyword>
<dbReference type="SMART" id="SM00353">
    <property type="entry name" value="HLH"/>
    <property type="match status" value="1"/>
</dbReference>
<keyword evidence="5" id="KW-0539">Nucleus</keyword>
<keyword evidence="9" id="KW-1185">Reference proteome</keyword>
<protein>
    <recommendedName>
        <fullName evidence="7">BHLH domain-containing protein</fullName>
    </recommendedName>
</protein>
<reference evidence="8 9" key="1">
    <citation type="submission" date="2016-07" db="EMBL/GenBank/DDBJ databases">
        <title>Pervasive Adenine N6-methylation of Active Genes in Fungi.</title>
        <authorList>
            <consortium name="DOE Joint Genome Institute"/>
            <person name="Mondo S.J."/>
            <person name="Dannebaum R.O."/>
            <person name="Kuo R.C."/>
            <person name="Labutti K."/>
            <person name="Haridas S."/>
            <person name="Kuo A."/>
            <person name="Salamov A."/>
            <person name="Ahrendt S.R."/>
            <person name="Lipzen A."/>
            <person name="Sullivan W."/>
            <person name="Andreopoulos W.B."/>
            <person name="Clum A."/>
            <person name="Lindquist E."/>
            <person name="Daum C."/>
            <person name="Ramamoorthy G.K."/>
            <person name="Gryganskyi A."/>
            <person name="Culley D."/>
            <person name="Magnuson J.K."/>
            <person name="James T.Y."/>
            <person name="O'Malley M.A."/>
            <person name="Stajich J.E."/>
            <person name="Spatafora J.W."/>
            <person name="Visel A."/>
            <person name="Grigoriev I.V."/>
        </authorList>
    </citation>
    <scope>NUCLEOTIDE SEQUENCE [LARGE SCALE GENOMIC DNA]</scope>
    <source>
        <strain evidence="8 9">NRRL 1336</strain>
    </source>
</reference>
<dbReference type="AlphaFoldDB" id="A0A1X2J0P4"/>
<feature type="compositionally biased region" description="Low complexity" evidence="6">
    <location>
        <begin position="166"/>
        <end position="180"/>
    </location>
</feature>
<evidence type="ECO:0000256" key="4">
    <source>
        <dbReference type="ARBA" id="ARBA00023163"/>
    </source>
</evidence>
<dbReference type="STRING" id="90262.A0A1X2J0P4"/>
<evidence type="ECO:0000256" key="6">
    <source>
        <dbReference type="SAM" id="MobiDB-lite"/>
    </source>
</evidence>
<dbReference type="GO" id="GO:0003700">
    <property type="term" value="F:DNA-binding transcription factor activity"/>
    <property type="evidence" value="ECO:0007669"/>
    <property type="project" value="TreeGrafter"/>
</dbReference>
<name>A0A1X2J0P4_9FUNG</name>
<dbReference type="Proteomes" id="UP000193560">
    <property type="component" value="Unassembled WGS sequence"/>
</dbReference>
<comment type="caution">
    <text evidence="8">The sequence shown here is derived from an EMBL/GenBank/DDBJ whole genome shotgun (WGS) entry which is preliminary data.</text>
</comment>
<sequence length="273" mass="31047">MQTSSSDSFYYPSTFSDSLALKNGMLDQDSILFDKSLTSSPPSTMFMKRSSLSKAERRAEHNAIERARRENLNGKFQQLAESLPNLQNYRRPSKGQIVEKALDWVRQSISKEERYQYQIHQLQRENKQLLMQLNLQQQQQQQQQQDGQLTPPHMMNVPTSSPPNHQYQQQPAMQKQPSSSMIMPPQLTASPYSIGTNSRRGSSFMEDEDEHGDLSSMENYSLSTMMPVATTAATMAPDLYFYNGLSPSPMDTSSWTKMNASSTPLIHPTDLSF</sequence>
<dbReference type="PANTHER" id="PTHR10328:SF3">
    <property type="entry name" value="PROTEIN MAX"/>
    <property type="match status" value="1"/>
</dbReference>
<dbReference type="GO" id="GO:0046983">
    <property type="term" value="F:protein dimerization activity"/>
    <property type="evidence" value="ECO:0007669"/>
    <property type="project" value="InterPro"/>
</dbReference>
<dbReference type="GO" id="GO:0003677">
    <property type="term" value="F:DNA binding"/>
    <property type="evidence" value="ECO:0007669"/>
    <property type="project" value="UniProtKB-KW"/>
</dbReference>
<evidence type="ECO:0000256" key="1">
    <source>
        <dbReference type="ARBA" id="ARBA00023015"/>
    </source>
</evidence>
<accession>A0A1X2J0P4</accession>
<feature type="region of interest" description="Disordered" evidence="6">
    <location>
        <begin position="135"/>
        <end position="180"/>
    </location>
</feature>
<evidence type="ECO:0000256" key="3">
    <source>
        <dbReference type="ARBA" id="ARBA00023159"/>
    </source>
</evidence>
<feature type="region of interest" description="Disordered" evidence="6">
    <location>
        <begin position="195"/>
        <end position="214"/>
    </location>
</feature>
<keyword evidence="3" id="KW-0010">Activator</keyword>
<dbReference type="InterPro" id="IPR011598">
    <property type="entry name" value="bHLH_dom"/>
</dbReference>
<evidence type="ECO:0000313" key="8">
    <source>
        <dbReference type="EMBL" id="ORZ25380.1"/>
    </source>
</evidence>
<feature type="domain" description="BHLH" evidence="7">
    <location>
        <begin position="56"/>
        <end position="108"/>
    </location>
</feature>
<dbReference type="InterPro" id="IPR036638">
    <property type="entry name" value="HLH_DNA-bd_sf"/>
</dbReference>
<dbReference type="Pfam" id="PF00010">
    <property type="entry name" value="HLH"/>
    <property type="match status" value="1"/>
</dbReference>
<dbReference type="SUPFAM" id="SSF47459">
    <property type="entry name" value="HLH, helix-loop-helix DNA-binding domain"/>
    <property type="match status" value="1"/>
</dbReference>
<dbReference type="Gene3D" id="4.10.280.10">
    <property type="entry name" value="Helix-loop-helix DNA-binding domain"/>
    <property type="match status" value="1"/>
</dbReference>
<evidence type="ECO:0000256" key="5">
    <source>
        <dbReference type="ARBA" id="ARBA00023242"/>
    </source>
</evidence>
<evidence type="ECO:0000259" key="7">
    <source>
        <dbReference type="PROSITE" id="PS50888"/>
    </source>
</evidence>